<protein>
    <submittedName>
        <fullName evidence="7">Flagellar protein FliS</fullName>
    </submittedName>
</protein>
<sequence length="158" mass="17143">MNSSAAKTYQTQQIMTASPAKLVAMLFDRAIGSLKEAAEAIGRGDIEARCRSNKRATEIVFHLYMTLDVERGGEIAANLKELYSFVLRKLPEVDFKNDAQAAQDVIRLLEPLRRSWHELAQQGTPGRPAPAAGVYGAAAPAKQDQAAGAPTRQVYVSA</sequence>
<dbReference type="PANTHER" id="PTHR34773:SF1">
    <property type="entry name" value="FLAGELLAR SECRETION CHAPERONE FLIS"/>
    <property type="match status" value="1"/>
</dbReference>
<feature type="region of interest" description="Disordered" evidence="6">
    <location>
        <begin position="120"/>
        <end position="158"/>
    </location>
</feature>
<evidence type="ECO:0000256" key="4">
    <source>
        <dbReference type="ARBA" id="ARBA00022795"/>
    </source>
</evidence>
<evidence type="ECO:0000313" key="7">
    <source>
        <dbReference type="EMBL" id="SMF67761.1"/>
    </source>
</evidence>
<dbReference type="STRING" id="560819.SAMN05428998_12762"/>
<dbReference type="Gene3D" id="1.20.120.340">
    <property type="entry name" value="Flagellar protein FliS"/>
    <property type="match status" value="1"/>
</dbReference>
<dbReference type="GO" id="GO:0005829">
    <property type="term" value="C:cytosol"/>
    <property type="evidence" value="ECO:0007669"/>
    <property type="project" value="UniProtKB-SubCell"/>
</dbReference>
<keyword evidence="7" id="KW-0282">Flagellum</keyword>
<keyword evidence="5" id="KW-0143">Chaperone</keyword>
<evidence type="ECO:0000256" key="5">
    <source>
        <dbReference type="ARBA" id="ARBA00023186"/>
    </source>
</evidence>
<comment type="similarity">
    <text evidence="2">Belongs to the FliS family.</text>
</comment>
<evidence type="ECO:0000256" key="2">
    <source>
        <dbReference type="ARBA" id="ARBA00008787"/>
    </source>
</evidence>
<dbReference type="GO" id="GO:0044780">
    <property type="term" value="P:bacterial-type flagellum assembly"/>
    <property type="evidence" value="ECO:0007669"/>
    <property type="project" value="InterPro"/>
</dbReference>
<dbReference type="PANTHER" id="PTHR34773">
    <property type="entry name" value="FLAGELLAR SECRETION CHAPERONE FLIS"/>
    <property type="match status" value="1"/>
</dbReference>
<keyword evidence="3" id="KW-0963">Cytoplasm</keyword>
<reference evidence="7 8" key="1">
    <citation type="submission" date="2017-04" db="EMBL/GenBank/DDBJ databases">
        <authorList>
            <person name="Afonso C.L."/>
            <person name="Miller P.J."/>
            <person name="Scott M.A."/>
            <person name="Spackman E."/>
            <person name="Goraichik I."/>
            <person name="Dimitrov K.M."/>
            <person name="Suarez D.L."/>
            <person name="Swayne D.E."/>
        </authorList>
    </citation>
    <scope>NUCLEOTIDE SEQUENCE [LARGE SCALE GENOMIC DNA]</scope>
    <source>
        <strain evidence="7 8">USBA 355</strain>
    </source>
</reference>
<dbReference type="GO" id="GO:0071973">
    <property type="term" value="P:bacterial-type flagellum-dependent cell motility"/>
    <property type="evidence" value="ECO:0007669"/>
    <property type="project" value="TreeGrafter"/>
</dbReference>
<comment type="subcellular location">
    <subcellularLocation>
        <location evidence="1">Cytoplasm</location>
        <location evidence="1">Cytosol</location>
    </subcellularLocation>
</comment>
<keyword evidence="7" id="KW-0969">Cilium</keyword>
<evidence type="ECO:0000256" key="3">
    <source>
        <dbReference type="ARBA" id="ARBA00022490"/>
    </source>
</evidence>
<evidence type="ECO:0000313" key="8">
    <source>
        <dbReference type="Proteomes" id="UP000192917"/>
    </source>
</evidence>
<dbReference type="CDD" id="cd16098">
    <property type="entry name" value="FliS"/>
    <property type="match status" value="1"/>
</dbReference>
<dbReference type="Proteomes" id="UP000192917">
    <property type="component" value="Unassembled WGS sequence"/>
</dbReference>
<dbReference type="Pfam" id="PF02561">
    <property type="entry name" value="FliS"/>
    <property type="match status" value="1"/>
</dbReference>
<keyword evidence="8" id="KW-1185">Reference proteome</keyword>
<dbReference type="RefSeq" id="WP_085125406.1">
    <property type="nucleotide sequence ID" value="NZ_FWZX01000027.1"/>
</dbReference>
<dbReference type="NCBIfam" id="TIGR00208">
    <property type="entry name" value="fliS"/>
    <property type="match status" value="1"/>
</dbReference>
<dbReference type="AlphaFoldDB" id="A0A1Y6CIE7"/>
<feature type="compositionally biased region" description="Low complexity" evidence="6">
    <location>
        <begin position="125"/>
        <end position="150"/>
    </location>
</feature>
<dbReference type="InterPro" id="IPR003713">
    <property type="entry name" value="FliS"/>
</dbReference>
<dbReference type="EMBL" id="FWZX01000027">
    <property type="protein sequence ID" value="SMF67761.1"/>
    <property type="molecule type" value="Genomic_DNA"/>
</dbReference>
<keyword evidence="7" id="KW-0966">Cell projection</keyword>
<proteinExistence type="inferred from homology"/>
<organism evidence="7 8">
    <name type="scientific">Tistlia consotensis USBA 355</name>
    <dbReference type="NCBI Taxonomy" id="560819"/>
    <lineage>
        <taxon>Bacteria</taxon>
        <taxon>Pseudomonadati</taxon>
        <taxon>Pseudomonadota</taxon>
        <taxon>Alphaproteobacteria</taxon>
        <taxon>Rhodospirillales</taxon>
        <taxon>Rhodovibrionaceae</taxon>
        <taxon>Tistlia</taxon>
    </lineage>
</organism>
<dbReference type="SUPFAM" id="SSF101116">
    <property type="entry name" value="Flagellar export chaperone FliS"/>
    <property type="match status" value="1"/>
</dbReference>
<gene>
    <name evidence="7" type="ORF">SAMN05428998_12762</name>
</gene>
<accession>A0A1Y6CIE7</accession>
<name>A0A1Y6CIE7_9PROT</name>
<dbReference type="InterPro" id="IPR036584">
    <property type="entry name" value="FliS_sf"/>
</dbReference>
<evidence type="ECO:0000256" key="1">
    <source>
        <dbReference type="ARBA" id="ARBA00004514"/>
    </source>
</evidence>
<evidence type="ECO:0000256" key="6">
    <source>
        <dbReference type="SAM" id="MobiDB-lite"/>
    </source>
</evidence>
<keyword evidence="4" id="KW-1005">Bacterial flagellum biogenesis</keyword>